<name>A0A507QMJ0_MONPU</name>
<feature type="domain" description="RIO-type" evidence="9">
    <location>
        <begin position="198"/>
        <end position="223"/>
    </location>
</feature>
<dbReference type="OrthoDB" id="2687876at2759"/>
<dbReference type="Gene3D" id="1.10.510.10">
    <property type="entry name" value="Transferase(Phosphotransferase) domain 1"/>
    <property type="match status" value="1"/>
</dbReference>
<dbReference type="Proteomes" id="UP000319663">
    <property type="component" value="Unassembled WGS sequence"/>
</dbReference>
<reference evidence="10 11" key="1">
    <citation type="submission" date="2019-06" db="EMBL/GenBank/DDBJ databases">
        <title>Wine fermentation using esterase from Monascus purpureus.</title>
        <authorList>
            <person name="Geng C."/>
            <person name="Zhang Y."/>
        </authorList>
    </citation>
    <scope>NUCLEOTIDE SEQUENCE [LARGE SCALE GENOMIC DNA]</scope>
    <source>
        <strain evidence="10">HQ1</strain>
    </source>
</reference>
<accession>A0A507QMJ0</accession>
<dbReference type="AlphaFoldDB" id="A0A507QMJ0"/>
<evidence type="ECO:0000256" key="5">
    <source>
        <dbReference type="ARBA" id="ARBA00022777"/>
    </source>
</evidence>
<dbReference type="GO" id="GO:0005524">
    <property type="term" value="F:ATP binding"/>
    <property type="evidence" value="ECO:0007669"/>
    <property type="project" value="UniProtKB-KW"/>
</dbReference>
<evidence type="ECO:0000259" key="9">
    <source>
        <dbReference type="Pfam" id="PF01163"/>
    </source>
</evidence>
<dbReference type="InterPro" id="IPR011009">
    <property type="entry name" value="Kinase-like_dom_sf"/>
</dbReference>
<keyword evidence="2" id="KW-0723">Serine/threonine-protein kinase</keyword>
<evidence type="ECO:0000256" key="2">
    <source>
        <dbReference type="ARBA" id="ARBA00022527"/>
    </source>
</evidence>
<dbReference type="SUPFAM" id="SSF56112">
    <property type="entry name" value="Protein kinase-like (PK-like)"/>
    <property type="match status" value="1"/>
</dbReference>
<keyword evidence="6" id="KW-0067">ATP-binding</keyword>
<evidence type="ECO:0000313" key="10">
    <source>
        <dbReference type="EMBL" id="TQB68325.1"/>
    </source>
</evidence>
<comment type="catalytic activity">
    <reaction evidence="8">
        <text>L-seryl-[protein] + ATP = O-phospho-L-seryl-[protein] + ADP + H(+)</text>
        <dbReference type="Rhea" id="RHEA:17989"/>
        <dbReference type="Rhea" id="RHEA-COMP:9863"/>
        <dbReference type="Rhea" id="RHEA-COMP:11604"/>
        <dbReference type="ChEBI" id="CHEBI:15378"/>
        <dbReference type="ChEBI" id="CHEBI:29999"/>
        <dbReference type="ChEBI" id="CHEBI:30616"/>
        <dbReference type="ChEBI" id="CHEBI:83421"/>
        <dbReference type="ChEBI" id="CHEBI:456216"/>
        <dbReference type="EC" id="2.7.11.1"/>
    </reaction>
</comment>
<evidence type="ECO:0000256" key="1">
    <source>
        <dbReference type="ARBA" id="ARBA00012513"/>
    </source>
</evidence>
<comment type="catalytic activity">
    <reaction evidence="7">
        <text>L-threonyl-[protein] + ATP = O-phospho-L-threonyl-[protein] + ADP + H(+)</text>
        <dbReference type="Rhea" id="RHEA:46608"/>
        <dbReference type="Rhea" id="RHEA-COMP:11060"/>
        <dbReference type="Rhea" id="RHEA-COMP:11605"/>
        <dbReference type="ChEBI" id="CHEBI:15378"/>
        <dbReference type="ChEBI" id="CHEBI:30013"/>
        <dbReference type="ChEBI" id="CHEBI:30616"/>
        <dbReference type="ChEBI" id="CHEBI:61977"/>
        <dbReference type="ChEBI" id="CHEBI:456216"/>
        <dbReference type="EC" id="2.7.11.1"/>
    </reaction>
</comment>
<evidence type="ECO:0000256" key="6">
    <source>
        <dbReference type="ARBA" id="ARBA00022840"/>
    </source>
</evidence>
<dbReference type="STRING" id="5098.A0A507QMJ0"/>
<evidence type="ECO:0000256" key="8">
    <source>
        <dbReference type="ARBA" id="ARBA00048679"/>
    </source>
</evidence>
<dbReference type="GO" id="GO:0004674">
    <property type="term" value="F:protein serine/threonine kinase activity"/>
    <property type="evidence" value="ECO:0007669"/>
    <property type="project" value="UniProtKB-KW"/>
</dbReference>
<dbReference type="Pfam" id="PF01163">
    <property type="entry name" value="RIO1"/>
    <property type="match status" value="1"/>
</dbReference>
<sequence length="265" mass="30737">MSEDVVLNVDVGPDDGLYRIQRDRKVLYVLLKYLELIPEDSRTLGPRIIRELSKLEQWFDDWDTITIDKDQTGIVVRLNEFQPHSIPERLIRNDYLQVDILDLPILGRLKCRTLYTCLNGSPCYVKFARFDFELAPIAQEIEVYHFLKDNHFTMIPKFLGYVYEGPHRVIGFLLEKIPGRHANIKDLEACKKALKELHKFIVHGDLNQYNIIITDNGPKFIDLETSSINPLSKSIEWDIKTDLEVQSLHAKLSDDSGIGRPFTLQ</sequence>
<keyword evidence="3" id="KW-0808">Transferase</keyword>
<organism evidence="10 11">
    <name type="scientific">Monascus purpureus</name>
    <name type="common">Red mold</name>
    <name type="synonym">Monascus anka</name>
    <dbReference type="NCBI Taxonomy" id="5098"/>
    <lineage>
        <taxon>Eukaryota</taxon>
        <taxon>Fungi</taxon>
        <taxon>Dikarya</taxon>
        <taxon>Ascomycota</taxon>
        <taxon>Pezizomycotina</taxon>
        <taxon>Eurotiomycetes</taxon>
        <taxon>Eurotiomycetidae</taxon>
        <taxon>Eurotiales</taxon>
        <taxon>Aspergillaceae</taxon>
        <taxon>Monascus</taxon>
    </lineage>
</organism>
<keyword evidence="11" id="KW-1185">Reference proteome</keyword>
<dbReference type="EMBL" id="VIFY01000227">
    <property type="protein sequence ID" value="TQB68325.1"/>
    <property type="molecule type" value="Genomic_DNA"/>
</dbReference>
<evidence type="ECO:0000256" key="4">
    <source>
        <dbReference type="ARBA" id="ARBA00022741"/>
    </source>
</evidence>
<dbReference type="EC" id="2.7.11.1" evidence="1"/>
<keyword evidence="4" id="KW-0547">Nucleotide-binding</keyword>
<evidence type="ECO:0000256" key="7">
    <source>
        <dbReference type="ARBA" id="ARBA00047899"/>
    </source>
</evidence>
<evidence type="ECO:0000313" key="11">
    <source>
        <dbReference type="Proteomes" id="UP000319663"/>
    </source>
</evidence>
<proteinExistence type="predicted"/>
<keyword evidence="5" id="KW-0418">Kinase</keyword>
<evidence type="ECO:0000256" key="3">
    <source>
        <dbReference type="ARBA" id="ARBA00022679"/>
    </source>
</evidence>
<gene>
    <name evidence="10" type="ORF">MPDQ_003610</name>
</gene>
<dbReference type="InterPro" id="IPR018934">
    <property type="entry name" value="RIO_dom"/>
</dbReference>
<protein>
    <recommendedName>
        <fullName evidence="1">non-specific serine/threonine protein kinase</fullName>
        <ecNumber evidence="1">2.7.11.1</ecNumber>
    </recommendedName>
</protein>
<comment type="caution">
    <text evidence="10">The sequence shown here is derived from an EMBL/GenBank/DDBJ whole genome shotgun (WGS) entry which is preliminary data.</text>
</comment>